<dbReference type="Pfam" id="PF04193">
    <property type="entry name" value="PQ-loop"/>
    <property type="match status" value="1"/>
</dbReference>
<proteinExistence type="predicted"/>
<feature type="transmembrane region" description="Helical" evidence="5">
    <location>
        <begin position="62"/>
        <end position="81"/>
    </location>
</feature>
<keyword evidence="7" id="KW-1185">Reference proteome</keyword>
<accession>A0A941IST9</accession>
<feature type="transmembrane region" description="Helical" evidence="5">
    <location>
        <begin position="6"/>
        <end position="24"/>
    </location>
</feature>
<evidence type="ECO:0000313" key="6">
    <source>
        <dbReference type="EMBL" id="MBR7835258.1"/>
    </source>
</evidence>
<comment type="caution">
    <text evidence="6">The sequence shown here is derived from an EMBL/GenBank/DDBJ whole genome shotgun (WGS) entry which is preliminary data.</text>
</comment>
<keyword evidence="3 5" id="KW-1133">Transmembrane helix</keyword>
<evidence type="ECO:0000256" key="5">
    <source>
        <dbReference type="SAM" id="Phobius"/>
    </source>
</evidence>
<sequence length="87" mass="9284">MSHATLIGLVAGALTTLSWLPQVLRAFRTHSTGDFSWGWFAMFGTGVAIWLIYGLVGDAPAVAATNALTFLLVLGLCALKVRHGRKV</sequence>
<evidence type="ECO:0000256" key="3">
    <source>
        <dbReference type="ARBA" id="ARBA00022989"/>
    </source>
</evidence>
<dbReference type="Gene3D" id="1.20.1280.290">
    <property type="match status" value="1"/>
</dbReference>
<dbReference type="Proteomes" id="UP000675781">
    <property type="component" value="Unassembled WGS sequence"/>
</dbReference>
<feature type="transmembrane region" description="Helical" evidence="5">
    <location>
        <begin position="36"/>
        <end position="56"/>
    </location>
</feature>
<evidence type="ECO:0000256" key="2">
    <source>
        <dbReference type="ARBA" id="ARBA00022692"/>
    </source>
</evidence>
<comment type="subcellular location">
    <subcellularLocation>
        <location evidence="1">Membrane</location>
        <topology evidence="1">Multi-pass membrane protein</topology>
    </subcellularLocation>
</comment>
<gene>
    <name evidence="6" type="ORF">KDL01_18435</name>
</gene>
<evidence type="ECO:0008006" key="8">
    <source>
        <dbReference type="Google" id="ProtNLM"/>
    </source>
</evidence>
<reference evidence="6" key="1">
    <citation type="submission" date="2021-04" db="EMBL/GenBank/DDBJ databases">
        <title>Genome based classification of Actinospica acidithermotolerans sp. nov., an actinobacterium isolated from an Indonesian hot spring.</title>
        <authorList>
            <person name="Kusuma A.B."/>
            <person name="Putra K.E."/>
            <person name="Nafisah S."/>
            <person name="Loh J."/>
            <person name="Nouioui I."/>
            <person name="Goodfellow M."/>
        </authorList>
    </citation>
    <scope>NUCLEOTIDE SEQUENCE</scope>
    <source>
        <strain evidence="6">CSCA 57</strain>
    </source>
</reference>
<dbReference type="AlphaFoldDB" id="A0A941IST9"/>
<evidence type="ECO:0000256" key="1">
    <source>
        <dbReference type="ARBA" id="ARBA00004141"/>
    </source>
</evidence>
<evidence type="ECO:0000313" key="7">
    <source>
        <dbReference type="Proteomes" id="UP000675781"/>
    </source>
</evidence>
<keyword evidence="4 5" id="KW-0472">Membrane</keyword>
<protein>
    <recommendedName>
        <fullName evidence="8">MtN3 and saliva related transmembrane protein</fullName>
    </recommendedName>
</protein>
<name>A0A941IST9_9ACTN</name>
<evidence type="ECO:0000256" key="4">
    <source>
        <dbReference type="ARBA" id="ARBA00023136"/>
    </source>
</evidence>
<dbReference type="GO" id="GO:0016020">
    <property type="term" value="C:membrane"/>
    <property type="evidence" value="ECO:0007669"/>
    <property type="project" value="UniProtKB-SubCell"/>
</dbReference>
<dbReference type="EMBL" id="JAGSOG010000088">
    <property type="protein sequence ID" value="MBR7835258.1"/>
    <property type="molecule type" value="Genomic_DNA"/>
</dbReference>
<dbReference type="RefSeq" id="WP_212529751.1">
    <property type="nucleotide sequence ID" value="NZ_JAGSOG010000088.1"/>
</dbReference>
<keyword evidence="2 5" id="KW-0812">Transmembrane</keyword>
<organism evidence="6 7">
    <name type="scientific">Actinospica durhamensis</name>
    <dbReference type="NCBI Taxonomy" id="1508375"/>
    <lineage>
        <taxon>Bacteria</taxon>
        <taxon>Bacillati</taxon>
        <taxon>Actinomycetota</taxon>
        <taxon>Actinomycetes</taxon>
        <taxon>Catenulisporales</taxon>
        <taxon>Actinospicaceae</taxon>
        <taxon>Actinospica</taxon>
    </lineage>
</organism>
<dbReference type="InterPro" id="IPR006603">
    <property type="entry name" value="PQ-loop_rpt"/>
</dbReference>